<organism evidence="2 3">
    <name type="scientific">Carpediemonas membranifera</name>
    <dbReference type="NCBI Taxonomy" id="201153"/>
    <lineage>
        <taxon>Eukaryota</taxon>
        <taxon>Metamonada</taxon>
        <taxon>Carpediemonas-like organisms</taxon>
        <taxon>Carpediemonas</taxon>
    </lineage>
</organism>
<dbReference type="EMBL" id="JAHDYR010000038">
    <property type="protein sequence ID" value="KAG9392322.1"/>
    <property type="molecule type" value="Genomic_DNA"/>
</dbReference>
<keyword evidence="3" id="KW-1185">Reference proteome</keyword>
<sequence>MNSRKQAEPALDKYIKDMLKLQGIAEFDQSAVRALSEFLYGYCRTLTYQTHRNLLHRHASQTTPQEQVFTPEMVQFAIYRLQTLLYADVGAIPAAGVPQMPPQLPQARNTGTKVPRPDMSDATISTMRPAFDYLPKKRDNTQAR</sequence>
<evidence type="ECO:0000313" key="2">
    <source>
        <dbReference type="EMBL" id="KAG9392322.1"/>
    </source>
</evidence>
<dbReference type="AlphaFoldDB" id="A0A8J6B8P7"/>
<proteinExistence type="predicted"/>
<gene>
    <name evidence="2" type="ORF">J8273_5311</name>
</gene>
<feature type="region of interest" description="Disordered" evidence="1">
    <location>
        <begin position="98"/>
        <end position="123"/>
    </location>
</feature>
<reference evidence="2" key="1">
    <citation type="submission" date="2021-05" db="EMBL/GenBank/DDBJ databases">
        <title>A free-living protist that lacks canonical eukaryotic 1 DNA replication and segregation systems.</title>
        <authorList>
            <person name="Salas-Leiva D.E."/>
            <person name="Tromer E.C."/>
            <person name="Curtis B.A."/>
            <person name="Jerlstrom-Hultqvist J."/>
            <person name="Kolisko M."/>
            <person name="Yi Z."/>
            <person name="Salas-Leiva J.S."/>
            <person name="Gallot-Lavallee L."/>
            <person name="Kops G.J.P.L."/>
            <person name="Archibald J.M."/>
            <person name="Simpson A.G.B."/>
            <person name="Roger A.J."/>
        </authorList>
    </citation>
    <scope>NUCLEOTIDE SEQUENCE</scope>
    <source>
        <strain evidence="2">BICM</strain>
    </source>
</reference>
<accession>A0A8J6B8P7</accession>
<protein>
    <submittedName>
        <fullName evidence="2">Uncharacterized protein</fullName>
    </submittedName>
</protein>
<evidence type="ECO:0000256" key="1">
    <source>
        <dbReference type="SAM" id="MobiDB-lite"/>
    </source>
</evidence>
<name>A0A8J6B8P7_9EUKA</name>
<evidence type="ECO:0000313" key="3">
    <source>
        <dbReference type="Proteomes" id="UP000717585"/>
    </source>
</evidence>
<comment type="caution">
    <text evidence="2">The sequence shown here is derived from an EMBL/GenBank/DDBJ whole genome shotgun (WGS) entry which is preliminary data.</text>
</comment>
<dbReference type="Proteomes" id="UP000717585">
    <property type="component" value="Unassembled WGS sequence"/>
</dbReference>